<comment type="caution">
    <text evidence="2">The sequence shown here is derived from an EMBL/GenBank/DDBJ whole genome shotgun (WGS) entry which is preliminary data.</text>
</comment>
<dbReference type="Proteomes" id="UP001341840">
    <property type="component" value="Unassembled WGS sequence"/>
</dbReference>
<proteinExistence type="predicted"/>
<evidence type="ECO:0000313" key="2">
    <source>
        <dbReference type="EMBL" id="MED6213006.1"/>
    </source>
</evidence>
<gene>
    <name evidence="2" type="ORF">PIB30_089097</name>
</gene>
<organism evidence="2 3">
    <name type="scientific">Stylosanthes scabra</name>
    <dbReference type="NCBI Taxonomy" id="79078"/>
    <lineage>
        <taxon>Eukaryota</taxon>
        <taxon>Viridiplantae</taxon>
        <taxon>Streptophyta</taxon>
        <taxon>Embryophyta</taxon>
        <taxon>Tracheophyta</taxon>
        <taxon>Spermatophyta</taxon>
        <taxon>Magnoliopsida</taxon>
        <taxon>eudicotyledons</taxon>
        <taxon>Gunneridae</taxon>
        <taxon>Pentapetalae</taxon>
        <taxon>rosids</taxon>
        <taxon>fabids</taxon>
        <taxon>Fabales</taxon>
        <taxon>Fabaceae</taxon>
        <taxon>Papilionoideae</taxon>
        <taxon>50 kb inversion clade</taxon>
        <taxon>dalbergioids sensu lato</taxon>
        <taxon>Dalbergieae</taxon>
        <taxon>Pterocarpus clade</taxon>
        <taxon>Stylosanthes</taxon>
    </lineage>
</organism>
<reference evidence="2 3" key="1">
    <citation type="journal article" date="2023" name="Plants (Basel)">
        <title>Bridging the Gap: Combining Genomics and Transcriptomics Approaches to Understand Stylosanthes scabra, an Orphan Legume from the Brazilian Caatinga.</title>
        <authorList>
            <person name="Ferreira-Neto J.R.C."/>
            <person name="da Silva M.D."/>
            <person name="Binneck E."/>
            <person name="de Melo N.F."/>
            <person name="da Silva R.H."/>
            <person name="de Melo A.L.T.M."/>
            <person name="Pandolfi V."/>
            <person name="Bustamante F.O."/>
            <person name="Brasileiro-Vidal A.C."/>
            <person name="Benko-Iseppon A.M."/>
        </authorList>
    </citation>
    <scope>NUCLEOTIDE SEQUENCE [LARGE SCALE GENOMIC DNA]</scope>
    <source>
        <tissue evidence="2">Leaves</tissue>
    </source>
</reference>
<feature type="region of interest" description="Disordered" evidence="1">
    <location>
        <begin position="1"/>
        <end position="68"/>
    </location>
</feature>
<keyword evidence="3" id="KW-1185">Reference proteome</keyword>
<name>A0ABU6YT47_9FABA</name>
<dbReference type="EMBL" id="JASCZI010243304">
    <property type="protein sequence ID" value="MED6213006.1"/>
    <property type="molecule type" value="Genomic_DNA"/>
</dbReference>
<accession>A0ABU6YT47</accession>
<feature type="compositionally biased region" description="Basic residues" evidence="1">
    <location>
        <begin position="8"/>
        <end position="17"/>
    </location>
</feature>
<sequence>MVKAQPSKGKKEKKKKALSTIEKRKGITAIEKPSFKKGKSNRKKLEAGKKKKSQKKKKKNKIEAESDKATIKCPSISRLFEKLKGLKRILHQDKGANAHLVKNNSKWK</sequence>
<evidence type="ECO:0000256" key="1">
    <source>
        <dbReference type="SAM" id="MobiDB-lite"/>
    </source>
</evidence>
<evidence type="ECO:0000313" key="3">
    <source>
        <dbReference type="Proteomes" id="UP001341840"/>
    </source>
</evidence>
<feature type="compositionally biased region" description="Basic residues" evidence="1">
    <location>
        <begin position="49"/>
        <end position="60"/>
    </location>
</feature>
<protein>
    <submittedName>
        <fullName evidence="2">Uncharacterized protein</fullName>
    </submittedName>
</protein>